<dbReference type="Pfam" id="PF18962">
    <property type="entry name" value="Por_Secre_tail"/>
    <property type="match status" value="1"/>
</dbReference>
<organism evidence="3 4">
    <name type="scientific">Mucilaginibacter ginsenosidivorans</name>
    <dbReference type="NCBI Taxonomy" id="398053"/>
    <lineage>
        <taxon>Bacteria</taxon>
        <taxon>Pseudomonadati</taxon>
        <taxon>Bacteroidota</taxon>
        <taxon>Sphingobacteriia</taxon>
        <taxon>Sphingobacteriales</taxon>
        <taxon>Sphingobacteriaceae</taxon>
        <taxon>Mucilaginibacter</taxon>
    </lineage>
</organism>
<dbReference type="Proteomes" id="UP000321479">
    <property type="component" value="Chromosome"/>
</dbReference>
<accession>A0A5B8V0T3</accession>
<proteinExistence type="predicted"/>
<reference evidence="3 4" key="1">
    <citation type="journal article" date="2017" name="Curr. Microbiol.">
        <title>Mucilaginibacter ginsenosidivorans sp. nov., Isolated from Soil of Ginseng Field.</title>
        <authorList>
            <person name="Kim M.M."/>
            <person name="Siddiqi M.Z."/>
            <person name="Im W.T."/>
        </authorList>
    </citation>
    <scope>NUCLEOTIDE SEQUENCE [LARGE SCALE GENOMIC DNA]</scope>
    <source>
        <strain evidence="3 4">Gsoil 3017</strain>
    </source>
</reference>
<dbReference type="KEGG" id="mgin:FRZ54_21575"/>
<gene>
    <name evidence="3" type="ORF">FRZ54_21575</name>
</gene>
<feature type="domain" description="Secretion system C-terminal sorting" evidence="2">
    <location>
        <begin position="86"/>
        <end position="164"/>
    </location>
</feature>
<evidence type="ECO:0000256" key="1">
    <source>
        <dbReference type="SAM" id="Phobius"/>
    </source>
</evidence>
<evidence type="ECO:0000313" key="4">
    <source>
        <dbReference type="Proteomes" id="UP000321479"/>
    </source>
</evidence>
<keyword evidence="1" id="KW-0812">Transmembrane</keyword>
<keyword evidence="1" id="KW-1133">Transmembrane helix</keyword>
<evidence type="ECO:0000313" key="3">
    <source>
        <dbReference type="EMBL" id="QEC65050.1"/>
    </source>
</evidence>
<dbReference type="RefSeq" id="WP_147033883.1">
    <property type="nucleotide sequence ID" value="NZ_CP042436.1"/>
</dbReference>
<dbReference type="AlphaFoldDB" id="A0A5B8V0T3"/>
<keyword evidence="1" id="KW-0472">Membrane</keyword>
<protein>
    <submittedName>
        <fullName evidence="3">T9SS type A sorting domain-containing protein</fullName>
    </submittedName>
</protein>
<dbReference type="NCBIfam" id="TIGR04183">
    <property type="entry name" value="Por_Secre_tail"/>
    <property type="match status" value="1"/>
</dbReference>
<dbReference type="EMBL" id="CP042436">
    <property type="protein sequence ID" value="QEC65050.1"/>
    <property type="molecule type" value="Genomic_DNA"/>
</dbReference>
<feature type="transmembrane region" description="Helical" evidence="1">
    <location>
        <begin position="9"/>
        <end position="27"/>
    </location>
</feature>
<sequence>MRQKYTYKISWIIMVACAVSINFAYAFQKSDTTIHFFRGKLGSSKSSGYFRNGLHLTLPPLKPAAVSVQKVNVARPDEKLLTDVQVYPNPITDQINVKCNVSRTALVTVKVMDVLGNDLITIVSQRISSGEQNFSYPINNKLQRGFYFIRVVAGTESVIKRISVL</sequence>
<keyword evidence="4" id="KW-1185">Reference proteome</keyword>
<evidence type="ECO:0000259" key="2">
    <source>
        <dbReference type="Pfam" id="PF18962"/>
    </source>
</evidence>
<dbReference type="InterPro" id="IPR026444">
    <property type="entry name" value="Secre_tail"/>
</dbReference>
<dbReference type="OrthoDB" id="1523755at2"/>
<name>A0A5B8V0T3_9SPHI</name>